<dbReference type="EMBL" id="OZ034830">
    <property type="protein sequence ID" value="CAL1687600.1"/>
    <property type="molecule type" value="Genomic_DNA"/>
</dbReference>
<protein>
    <recommendedName>
        <fullName evidence="1">Reverse transcriptase domain-containing protein</fullName>
    </recommendedName>
</protein>
<dbReference type="InterPro" id="IPR043502">
    <property type="entry name" value="DNA/RNA_pol_sf"/>
</dbReference>
<evidence type="ECO:0000259" key="1">
    <source>
        <dbReference type="Pfam" id="PF00078"/>
    </source>
</evidence>
<dbReference type="GO" id="GO:0071897">
    <property type="term" value="P:DNA biosynthetic process"/>
    <property type="evidence" value="ECO:0007669"/>
    <property type="project" value="UniProtKB-ARBA"/>
</dbReference>
<organism evidence="2 3">
    <name type="scientific">Lasius platythorax</name>
    <dbReference type="NCBI Taxonomy" id="488582"/>
    <lineage>
        <taxon>Eukaryota</taxon>
        <taxon>Metazoa</taxon>
        <taxon>Ecdysozoa</taxon>
        <taxon>Arthropoda</taxon>
        <taxon>Hexapoda</taxon>
        <taxon>Insecta</taxon>
        <taxon>Pterygota</taxon>
        <taxon>Neoptera</taxon>
        <taxon>Endopterygota</taxon>
        <taxon>Hymenoptera</taxon>
        <taxon>Apocrita</taxon>
        <taxon>Aculeata</taxon>
        <taxon>Formicoidea</taxon>
        <taxon>Formicidae</taxon>
        <taxon>Formicinae</taxon>
        <taxon>Lasius</taxon>
        <taxon>Lasius</taxon>
    </lineage>
</organism>
<dbReference type="AlphaFoldDB" id="A0AAV2P8X8"/>
<dbReference type="InterPro" id="IPR000477">
    <property type="entry name" value="RT_dom"/>
</dbReference>
<accession>A0AAV2P8X8</accession>
<dbReference type="PANTHER" id="PTHR19446">
    <property type="entry name" value="REVERSE TRANSCRIPTASES"/>
    <property type="match status" value="1"/>
</dbReference>
<dbReference type="SUPFAM" id="SSF56672">
    <property type="entry name" value="DNA/RNA polymerases"/>
    <property type="match status" value="1"/>
</dbReference>
<proteinExistence type="predicted"/>
<keyword evidence="3" id="KW-1185">Reference proteome</keyword>
<sequence length="134" mass="15455">MISLLQEEYLIILLNIFNSLLDADLFPPSWHHSLVFLIPKGPPGKYRPIFLTSCLLKILEKLILTRLNWWIESLELLPPFQFGFRKRRSCLGILSTEIYNGFITRQSIACFFMDIQGAFDNVVPSILGCFPIHA</sequence>
<feature type="domain" description="Reverse transcriptase" evidence="1">
    <location>
        <begin position="38"/>
        <end position="122"/>
    </location>
</feature>
<evidence type="ECO:0000313" key="3">
    <source>
        <dbReference type="Proteomes" id="UP001497644"/>
    </source>
</evidence>
<reference evidence="2" key="1">
    <citation type="submission" date="2024-04" db="EMBL/GenBank/DDBJ databases">
        <authorList>
            <consortium name="Molecular Ecology Group"/>
        </authorList>
    </citation>
    <scope>NUCLEOTIDE SEQUENCE</scope>
</reference>
<dbReference type="Proteomes" id="UP001497644">
    <property type="component" value="Chromosome 7"/>
</dbReference>
<name>A0AAV2P8X8_9HYME</name>
<dbReference type="Pfam" id="PF00078">
    <property type="entry name" value="RVT_1"/>
    <property type="match status" value="1"/>
</dbReference>
<gene>
    <name evidence="2" type="ORF">LPLAT_LOCUS12777</name>
</gene>
<evidence type="ECO:0000313" key="2">
    <source>
        <dbReference type="EMBL" id="CAL1687600.1"/>
    </source>
</evidence>